<gene>
    <name evidence="2" type="ORF">FP507_10810</name>
</gene>
<geneLocation type="plasmid" evidence="2">
    <name>pl1</name>
</geneLocation>
<dbReference type="RefSeq" id="WP_151418952.1">
    <property type="nucleotide sequence ID" value="NZ_CM018433.1"/>
</dbReference>
<name>A0A5M8I691_CHLPH</name>
<dbReference type="PROSITE" id="PS51257">
    <property type="entry name" value="PROKAR_LIPOPROTEIN"/>
    <property type="match status" value="1"/>
</dbReference>
<dbReference type="PANTHER" id="PTHR11102:SF160">
    <property type="entry name" value="ERAD-ASSOCIATED E3 UBIQUITIN-PROTEIN LIGASE COMPONENT HRD3"/>
    <property type="match status" value="1"/>
</dbReference>
<dbReference type="SUPFAM" id="SSF81901">
    <property type="entry name" value="HCP-like"/>
    <property type="match status" value="1"/>
</dbReference>
<evidence type="ECO:0000313" key="2">
    <source>
        <dbReference type="EMBL" id="KAA6230500.1"/>
    </source>
</evidence>
<dbReference type="EMBL" id="VMRG01000003">
    <property type="protein sequence ID" value="KAA6230500.1"/>
    <property type="molecule type" value="Genomic_DNA"/>
</dbReference>
<accession>A0A5M8I691</accession>
<keyword evidence="2" id="KW-0614">Plasmid</keyword>
<dbReference type="PANTHER" id="PTHR11102">
    <property type="entry name" value="SEL-1-LIKE PROTEIN"/>
    <property type="match status" value="1"/>
</dbReference>
<dbReference type="SMART" id="SM00671">
    <property type="entry name" value="SEL1"/>
    <property type="match status" value="2"/>
</dbReference>
<dbReference type="AlphaFoldDB" id="A0A5M8I691"/>
<dbReference type="Proteomes" id="UP000327458">
    <property type="component" value="Plasmid pl1"/>
</dbReference>
<dbReference type="InterPro" id="IPR050767">
    <property type="entry name" value="Sel1_AlgK"/>
</dbReference>
<sequence>MKIILRYWIIVLGLLFAGCSSSSNALNYDVAVDAINSPNSTGGNSYVLLPGNEGVSLEDLQFQEYSNYINFILHAKGFVKAESFDSASMAIIASYGIGEPERHQYSYSLPVWGQTGVSSSTTTGTVNTIGNLSTVNATTVNTPSFGVIGATSHIGYYTTYFRYLTLIAIDVQDWMKTKKESVLWKTSIGSSGSSGDLRYVFPVLIEGIRPFLAKNTGRKVHFSYSYRSMDTDKDVLEMKGKLSVDPPSNQQLDVWRQAANNGNVDAQYNLGFIYHKGDGVHIDYREALKWYQMAAEQGHLKAQCYIGEMYLNGLGVKKNNRMAMEWYQKACAQATLSNKKYPKGSESFMGNPIEYERRFRGCDAYQRLKNLADK</sequence>
<proteinExistence type="predicted"/>
<dbReference type="Gene3D" id="1.25.40.10">
    <property type="entry name" value="Tetratricopeptide repeat domain"/>
    <property type="match status" value="1"/>
</dbReference>
<dbReference type="InterPro" id="IPR006597">
    <property type="entry name" value="Sel1-like"/>
</dbReference>
<dbReference type="Pfam" id="PF08238">
    <property type="entry name" value="Sel1"/>
    <property type="match status" value="2"/>
</dbReference>
<evidence type="ECO:0000256" key="1">
    <source>
        <dbReference type="SAM" id="SignalP"/>
    </source>
</evidence>
<organism evidence="2">
    <name type="scientific">Chlorobium phaeovibrioides</name>
    <dbReference type="NCBI Taxonomy" id="1094"/>
    <lineage>
        <taxon>Bacteria</taxon>
        <taxon>Pseudomonadati</taxon>
        <taxon>Chlorobiota</taxon>
        <taxon>Chlorobiia</taxon>
        <taxon>Chlorobiales</taxon>
        <taxon>Chlorobiaceae</taxon>
        <taxon>Chlorobium/Pelodictyon group</taxon>
        <taxon>Chlorobium</taxon>
    </lineage>
</organism>
<feature type="chain" id="PRO_5024346806" evidence="1">
    <location>
        <begin position="26"/>
        <end position="374"/>
    </location>
</feature>
<reference evidence="2" key="1">
    <citation type="submission" date="2019-07" db="EMBL/GenBank/DDBJ databases">
        <title>Draft genome Sequence of Chlorobium phaeovibrioides sp. strain PhvTcv-s14, from the Phylum Chlorobi.</title>
        <authorList>
            <person name="Babenko V."/>
            <person name="Boldyreva D."/>
            <person name="Kanygina A."/>
            <person name="Selezneva O."/>
            <person name="Akopiyan T."/>
            <person name="Lunina O."/>
        </authorList>
    </citation>
    <scope>NUCLEOTIDE SEQUENCE [LARGE SCALE GENOMIC DNA]</scope>
    <source>
        <strain evidence="2">GrTcv12</strain>
        <plasmid evidence="2">pl1</plasmid>
    </source>
</reference>
<feature type="signal peptide" evidence="1">
    <location>
        <begin position="1"/>
        <end position="25"/>
    </location>
</feature>
<keyword evidence="1" id="KW-0732">Signal</keyword>
<dbReference type="InterPro" id="IPR011990">
    <property type="entry name" value="TPR-like_helical_dom_sf"/>
</dbReference>
<comment type="caution">
    <text evidence="2">The sequence shown here is derived from an EMBL/GenBank/DDBJ whole genome shotgun (WGS) entry which is preliminary data.</text>
</comment>
<protein>
    <submittedName>
        <fullName evidence="2">Sel1 repeat family protein</fullName>
    </submittedName>
</protein>